<accession>A0ABW0AFR0</accession>
<evidence type="ECO:0000313" key="1">
    <source>
        <dbReference type="EMBL" id="MFC5150857.1"/>
    </source>
</evidence>
<gene>
    <name evidence="1" type="ORF">ACFPRH_03810</name>
</gene>
<name>A0ABW0AFR0_9ACTN</name>
<sequence>MTDQEKRHPADCLSDAEDAVQELRKALHRSGIVLPSLRVETDSYARAVPCPLIELGRSTVDVVRRLTAALRKDESAGTP</sequence>
<organism evidence="1 2">
    <name type="scientific">Streptomyces amakusaensis</name>
    <dbReference type="NCBI Taxonomy" id="67271"/>
    <lineage>
        <taxon>Bacteria</taxon>
        <taxon>Bacillati</taxon>
        <taxon>Actinomycetota</taxon>
        <taxon>Actinomycetes</taxon>
        <taxon>Kitasatosporales</taxon>
        <taxon>Streptomycetaceae</taxon>
        <taxon>Streptomyces</taxon>
    </lineage>
</organism>
<proteinExistence type="predicted"/>
<dbReference type="RefSeq" id="WP_344473329.1">
    <property type="nucleotide sequence ID" value="NZ_BAAASB010000003.1"/>
</dbReference>
<dbReference type="Proteomes" id="UP001596160">
    <property type="component" value="Unassembled WGS sequence"/>
</dbReference>
<keyword evidence="2" id="KW-1185">Reference proteome</keyword>
<evidence type="ECO:0000313" key="2">
    <source>
        <dbReference type="Proteomes" id="UP001596160"/>
    </source>
</evidence>
<dbReference type="EMBL" id="JBHSKP010000002">
    <property type="protein sequence ID" value="MFC5150857.1"/>
    <property type="molecule type" value="Genomic_DNA"/>
</dbReference>
<comment type="caution">
    <text evidence="1">The sequence shown here is derived from an EMBL/GenBank/DDBJ whole genome shotgun (WGS) entry which is preliminary data.</text>
</comment>
<reference evidence="2" key="1">
    <citation type="journal article" date="2019" name="Int. J. Syst. Evol. Microbiol.">
        <title>The Global Catalogue of Microorganisms (GCM) 10K type strain sequencing project: providing services to taxonomists for standard genome sequencing and annotation.</title>
        <authorList>
            <consortium name="The Broad Institute Genomics Platform"/>
            <consortium name="The Broad Institute Genome Sequencing Center for Infectious Disease"/>
            <person name="Wu L."/>
            <person name="Ma J."/>
        </authorList>
    </citation>
    <scope>NUCLEOTIDE SEQUENCE [LARGE SCALE GENOMIC DNA]</scope>
    <source>
        <strain evidence="2">PCU 266</strain>
    </source>
</reference>
<protein>
    <submittedName>
        <fullName evidence="1">Uncharacterized protein</fullName>
    </submittedName>
</protein>